<feature type="compositionally biased region" description="Polar residues" evidence="1">
    <location>
        <begin position="218"/>
        <end position="234"/>
    </location>
</feature>
<feature type="compositionally biased region" description="Polar residues" evidence="1">
    <location>
        <begin position="1"/>
        <end position="22"/>
    </location>
</feature>
<gene>
    <name evidence="3" type="primary">LOC117142524</name>
</gene>
<dbReference type="GeneID" id="117142524"/>
<dbReference type="RefSeq" id="XP_033162464.1">
    <property type="nucleotide sequence ID" value="XM_033306573.1"/>
</dbReference>
<evidence type="ECO:0000313" key="2">
    <source>
        <dbReference type="Proteomes" id="UP000515162"/>
    </source>
</evidence>
<sequence>MAHNSTLQRKAQNSGMTPTYPQLGNGCGLAKEKVPKMSTKRFTRPSKTQAAEPAPKDTINDNARICNYFDLTRASKNPIRAAGGGNTQVAPKYQVAVSVSNAPVRSTVPRATAPNLASKEVRDCKETRELIFKDLKEARAAMEPKDFRHVKEPKDQKESKEPKEPKAPKEPKESKDLKGNVARQSPNRTKNYFDKYLQFAFDLSTPDGVQKLEDHFFPNQNRTASGSSNSNREK</sequence>
<reference evidence="3" key="1">
    <citation type="submission" date="2025-08" db="UniProtKB">
        <authorList>
            <consortium name="RefSeq"/>
        </authorList>
    </citation>
    <scope>IDENTIFICATION</scope>
    <source>
        <strain evidence="3">Mau12</strain>
        <tissue evidence="3">Whole Body</tissue>
    </source>
</reference>
<keyword evidence="2" id="KW-1185">Reference proteome</keyword>
<feature type="region of interest" description="Disordered" evidence="1">
    <location>
        <begin position="209"/>
        <end position="234"/>
    </location>
</feature>
<feature type="compositionally biased region" description="Basic and acidic residues" evidence="1">
    <location>
        <begin position="137"/>
        <end position="178"/>
    </location>
</feature>
<name>A0A6P8KEB2_DROMA</name>
<protein>
    <submittedName>
        <fullName evidence="3">Protein spalten</fullName>
    </submittedName>
</protein>
<evidence type="ECO:0000256" key="1">
    <source>
        <dbReference type="SAM" id="MobiDB-lite"/>
    </source>
</evidence>
<feature type="region of interest" description="Disordered" evidence="1">
    <location>
        <begin position="137"/>
        <end position="189"/>
    </location>
</feature>
<dbReference type="Proteomes" id="UP000515162">
    <property type="component" value="Chromosome 2L"/>
</dbReference>
<accession>A0A6P8KEB2</accession>
<proteinExistence type="predicted"/>
<feature type="region of interest" description="Disordered" evidence="1">
    <location>
        <begin position="1"/>
        <end position="59"/>
    </location>
</feature>
<evidence type="ECO:0000313" key="3">
    <source>
        <dbReference type="RefSeq" id="XP_033162464.1"/>
    </source>
</evidence>
<dbReference type="AlphaFoldDB" id="A0A6P8KEB2"/>
<organism evidence="2 3">
    <name type="scientific">Drosophila mauritiana</name>
    <name type="common">Fruit fly</name>
    <dbReference type="NCBI Taxonomy" id="7226"/>
    <lineage>
        <taxon>Eukaryota</taxon>
        <taxon>Metazoa</taxon>
        <taxon>Ecdysozoa</taxon>
        <taxon>Arthropoda</taxon>
        <taxon>Hexapoda</taxon>
        <taxon>Insecta</taxon>
        <taxon>Pterygota</taxon>
        <taxon>Neoptera</taxon>
        <taxon>Endopterygota</taxon>
        <taxon>Diptera</taxon>
        <taxon>Brachycera</taxon>
        <taxon>Muscomorpha</taxon>
        <taxon>Ephydroidea</taxon>
        <taxon>Drosophilidae</taxon>
        <taxon>Drosophila</taxon>
        <taxon>Sophophora</taxon>
    </lineage>
</organism>